<dbReference type="PANTHER" id="PTHR44809:SF1">
    <property type="entry name" value="PROTEIN O-MANNOSYL-TRANSFERASE TMTC1"/>
    <property type="match status" value="1"/>
</dbReference>
<dbReference type="EMBL" id="CP036265">
    <property type="protein sequence ID" value="QDT14867.1"/>
    <property type="molecule type" value="Genomic_DNA"/>
</dbReference>
<sequence>MFVRTTVAVLGSAALAAALSGCHQLAGHAANMRGKQLYAQGQTAAAAEEFRRAALDDPAEADYRHNLAAATQTLRGPGPAEALYKQTLALDPDHQPTVHKLAELYLNTGRPQAARALTAQWAAARPGDPRPHVEVAYVLRRTGDPLGAERELRTALAADPNHAIALANLAELQARTGRTREAAQTAAAAKQKDWTVKTPADVRR</sequence>
<keyword evidence="3" id="KW-1185">Reference proteome</keyword>
<dbReference type="RefSeq" id="WP_145357719.1">
    <property type="nucleotide sequence ID" value="NZ_CP036265.1"/>
</dbReference>
<dbReference type="InterPro" id="IPR011990">
    <property type="entry name" value="TPR-like_helical_dom_sf"/>
</dbReference>
<proteinExistence type="predicted"/>
<dbReference type="SUPFAM" id="SSF48452">
    <property type="entry name" value="TPR-like"/>
    <property type="match status" value="1"/>
</dbReference>
<feature type="compositionally biased region" description="Basic and acidic residues" evidence="1">
    <location>
        <begin position="190"/>
        <end position="204"/>
    </location>
</feature>
<dbReference type="Proteomes" id="UP000318741">
    <property type="component" value="Chromosome"/>
</dbReference>
<organism evidence="2 3">
    <name type="scientific">Alienimonas californiensis</name>
    <dbReference type="NCBI Taxonomy" id="2527989"/>
    <lineage>
        <taxon>Bacteria</taxon>
        <taxon>Pseudomonadati</taxon>
        <taxon>Planctomycetota</taxon>
        <taxon>Planctomycetia</taxon>
        <taxon>Planctomycetales</taxon>
        <taxon>Planctomycetaceae</taxon>
        <taxon>Alienimonas</taxon>
    </lineage>
</organism>
<dbReference type="AlphaFoldDB" id="A0A517P674"/>
<evidence type="ECO:0000313" key="3">
    <source>
        <dbReference type="Proteomes" id="UP000318741"/>
    </source>
</evidence>
<accession>A0A517P674</accession>
<dbReference type="OrthoDB" id="270653at2"/>
<dbReference type="PROSITE" id="PS51257">
    <property type="entry name" value="PROKAR_LIPOPROTEIN"/>
    <property type="match status" value="1"/>
</dbReference>
<reference evidence="2 3" key="1">
    <citation type="submission" date="2019-02" db="EMBL/GenBank/DDBJ databases">
        <title>Deep-cultivation of Planctomycetes and their phenomic and genomic characterization uncovers novel biology.</title>
        <authorList>
            <person name="Wiegand S."/>
            <person name="Jogler M."/>
            <person name="Boedeker C."/>
            <person name="Pinto D."/>
            <person name="Vollmers J."/>
            <person name="Rivas-Marin E."/>
            <person name="Kohn T."/>
            <person name="Peeters S.H."/>
            <person name="Heuer A."/>
            <person name="Rast P."/>
            <person name="Oberbeckmann S."/>
            <person name="Bunk B."/>
            <person name="Jeske O."/>
            <person name="Meyerdierks A."/>
            <person name="Storesund J.E."/>
            <person name="Kallscheuer N."/>
            <person name="Luecker S."/>
            <person name="Lage O.M."/>
            <person name="Pohl T."/>
            <person name="Merkel B.J."/>
            <person name="Hornburger P."/>
            <person name="Mueller R.-W."/>
            <person name="Bruemmer F."/>
            <person name="Labrenz M."/>
            <person name="Spormann A.M."/>
            <person name="Op den Camp H."/>
            <person name="Overmann J."/>
            <person name="Amann R."/>
            <person name="Jetten M.S.M."/>
            <person name="Mascher T."/>
            <person name="Medema M.H."/>
            <person name="Devos D.P."/>
            <person name="Kaster A.-K."/>
            <person name="Ovreas L."/>
            <person name="Rohde M."/>
            <person name="Galperin M.Y."/>
            <person name="Jogler C."/>
        </authorList>
    </citation>
    <scope>NUCLEOTIDE SEQUENCE [LARGE SCALE GENOMIC DNA]</scope>
    <source>
        <strain evidence="2 3">CA12</strain>
    </source>
</reference>
<evidence type="ECO:0000313" key="2">
    <source>
        <dbReference type="EMBL" id="QDT14867.1"/>
    </source>
</evidence>
<gene>
    <name evidence="2" type="ORF">CA12_09470</name>
</gene>
<dbReference type="Pfam" id="PF13432">
    <property type="entry name" value="TPR_16"/>
    <property type="match status" value="1"/>
</dbReference>
<dbReference type="Pfam" id="PF14559">
    <property type="entry name" value="TPR_19"/>
    <property type="match status" value="1"/>
</dbReference>
<dbReference type="PANTHER" id="PTHR44809">
    <property type="match status" value="1"/>
</dbReference>
<feature type="region of interest" description="Disordered" evidence="1">
    <location>
        <begin position="182"/>
        <end position="204"/>
    </location>
</feature>
<evidence type="ECO:0000256" key="1">
    <source>
        <dbReference type="SAM" id="MobiDB-lite"/>
    </source>
</evidence>
<protein>
    <submittedName>
        <fullName evidence="2">Tetratricopeptide repeat protein</fullName>
    </submittedName>
</protein>
<name>A0A517P674_9PLAN</name>
<dbReference type="InterPro" id="IPR052943">
    <property type="entry name" value="TMTC_O-mannosyl-trnsfr"/>
</dbReference>
<dbReference type="KEGG" id="acaf:CA12_09470"/>
<dbReference type="Gene3D" id="1.25.40.10">
    <property type="entry name" value="Tetratricopeptide repeat domain"/>
    <property type="match status" value="2"/>
</dbReference>